<evidence type="ECO:0000313" key="1">
    <source>
        <dbReference type="EMBL" id="PZW42340.1"/>
    </source>
</evidence>
<sequence>MPRMQNLTKEIQSLLESKETQDFLKVARGFIELIENKEIKEKEFYPELHKKLTELYNAGISLKSVELIHSSEKTEFKIATEKRIEMKNANLISSLGKDCFYWEVFDPTYEKENEPTQGWLVDDIGDIYADLKEELYKIDQIRTDESIEDGLWQLKFGFTSHWGNHCINALRALHYIYYDGKTTM</sequence>
<dbReference type="InterPro" id="IPR032025">
    <property type="entry name" value="DUF5063"/>
</dbReference>
<dbReference type="EMBL" id="QKYV01000002">
    <property type="protein sequence ID" value="PZW42340.1"/>
    <property type="molecule type" value="Genomic_DNA"/>
</dbReference>
<proteinExistence type="predicted"/>
<keyword evidence="2" id="KW-1185">Reference proteome</keyword>
<evidence type="ECO:0000313" key="2">
    <source>
        <dbReference type="Proteomes" id="UP000249542"/>
    </source>
</evidence>
<organism evidence="1 2">
    <name type="scientific">Mesonia algae</name>
    <dbReference type="NCBI Taxonomy" id="213248"/>
    <lineage>
        <taxon>Bacteria</taxon>
        <taxon>Pseudomonadati</taxon>
        <taxon>Bacteroidota</taxon>
        <taxon>Flavobacteriia</taxon>
        <taxon>Flavobacteriales</taxon>
        <taxon>Flavobacteriaceae</taxon>
        <taxon>Mesonia</taxon>
    </lineage>
</organism>
<dbReference type="AlphaFoldDB" id="A0A2W7K4C2"/>
<dbReference type="InterPro" id="IPR038312">
    <property type="entry name" value="DUF5063_sf"/>
</dbReference>
<dbReference type="Gene3D" id="1.20.120.1550">
    <property type="entry name" value="Protein of unknown function DUF5063"/>
    <property type="match status" value="1"/>
</dbReference>
<protein>
    <submittedName>
        <fullName evidence="1">Uncharacterized protein DUF5063</fullName>
    </submittedName>
</protein>
<dbReference type="Pfam" id="PF16702">
    <property type="entry name" value="DUF5063"/>
    <property type="match status" value="1"/>
</dbReference>
<accession>A0A2W7K4C2</accession>
<comment type="caution">
    <text evidence="1">The sequence shown here is derived from an EMBL/GenBank/DDBJ whole genome shotgun (WGS) entry which is preliminary data.</text>
</comment>
<gene>
    <name evidence="1" type="ORF">LX95_00650</name>
</gene>
<reference evidence="1 2" key="1">
    <citation type="submission" date="2018-06" db="EMBL/GenBank/DDBJ databases">
        <title>Genomic Encyclopedia of Archaeal and Bacterial Type Strains, Phase II (KMG-II): from individual species to whole genera.</title>
        <authorList>
            <person name="Goeker M."/>
        </authorList>
    </citation>
    <scope>NUCLEOTIDE SEQUENCE [LARGE SCALE GENOMIC DNA]</scope>
    <source>
        <strain evidence="1 2">DSM 15361</strain>
    </source>
</reference>
<name>A0A2W7K4C2_9FLAO</name>
<dbReference type="Proteomes" id="UP000249542">
    <property type="component" value="Unassembled WGS sequence"/>
</dbReference>